<comment type="function">
    <text evidence="4">Required for a late step of 50S ribosomal subunit assembly. Has GTPase activity.</text>
</comment>
<evidence type="ECO:0000259" key="6">
    <source>
        <dbReference type="PROSITE" id="PS51721"/>
    </source>
</evidence>
<evidence type="ECO:0000313" key="8">
    <source>
        <dbReference type="Proteomes" id="UP000824071"/>
    </source>
</evidence>
<dbReference type="SUPFAM" id="SSF52540">
    <property type="entry name" value="P-loop containing nucleoside triphosphate hydrolases"/>
    <property type="match status" value="1"/>
</dbReference>
<dbReference type="GO" id="GO:0003924">
    <property type="term" value="F:GTPase activity"/>
    <property type="evidence" value="ECO:0007669"/>
    <property type="project" value="TreeGrafter"/>
</dbReference>
<dbReference type="PANTHER" id="PTHR45782">
    <property type="entry name" value="MITOCHONDRIAL RIBOSOME-ASSOCIATED GTPASE 1"/>
    <property type="match status" value="1"/>
</dbReference>
<organism evidence="7 8">
    <name type="scientific">Candidatus Fimenecus excrementigallinarum</name>
    <dbReference type="NCBI Taxonomy" id="2840816"/>
    <lineage>
        <taxon>Bacteria</taxon>
        <taxon>Bacillati</taxon>
        <taxon>Bacillota</taxon>
        <taxon>Clostridia</taxon>
        <taxon>Candidatus Fimenecus</taxon>
    </lineage>
</organism>
<dbReference type="Gene3D" id="1.10.1580.10">
    <property type="match status" value="1"/>
</dbReference>
<proteinExistence type="inferred from homology"/>
<dbReference type="InterPro" id="IPR027417">
    <property type="entry name" value="P-loop_NTPase"/>
</dbReference>
<name>A0A9D1LE39_9FIRM</name>
<comment type="similarity">
    <text evidence="4">Belongs to the TRAFAC class YlqF/YawG GTPase family. MTG1 subfamily.</text>
</comment>
<dbReference type="InterPro" id="IPR006073">
    <property type="entry name" value="GTP-bd"/>
</dbReference>
<feature type="binding site" evidence="5">
    <location>
        <position position="180"/>
    </location>
    <ligand>
        <name>GTP</name>
        <dbReference type="ChEBI" id="CHEBI:37565"/>
    </ligand>
</feature>
<evidence type="ECO:0000256" key="3">
    <source>
        <dbReference type="ARBA" id="ARBA00023134"/>
    </source>
</evidence>
<comment type="subcellular location">
    <subcellularLocation>
        <location evidence="4">Cytoplasm</location>
    </subcellularLocation>
</comment>
<dbReference type="Proteomes" id="UP000824071">
    <property type="component" value="Unassembled WGS sequence"/>
</dbReference>
<reference evidence="7" key="1">
    <citation type="submission" date="2020-10" db="EMBL/GenBank/DDBJ databases">
        <authorList>
            <person name="Gilroy R."/>
        </authorList>
    </citation>
    <scope>NUCLEOTIDE SEQUENCE</scope>
    <source>
        <strain evidence="7">ChiGjej1B1-19959</strain>
    </source>
</reference>
<accession>A0A9D1LE39</accession>
<feature type="domain" description="CP-type G" evidence="6">
    <location>
        <begin position="20"/>
        <end position="184"/>
    </location>
</feature>
<dbReference type="InterPro" id="IPR023179">
    <property type="entry name" value="GTP-bd_ortho_bundle_sf"/>
</dbReference>
<dbReference type="Gene3D" id="3.40.50.300">
    <property type="entry name" value="P-loop containing nucleotide triphosphate hydrolases"/>
    <property type="match status" value="1"/>
</dbReference>
<dbReference type="GO" id="GO:0005525">
    <property type="term" value="F:GTP binding"/>
    <property type="evidence" value="ECO:0007669"/>
    <property type="project" value="UniProtKB-KW"/>
</dbReference>
<keyword evidence="3 4" id="KW-0342">GTP-binding</keyword>
<dbReference type="CDD" id="cd01856">
    <property type="entry name" value="YlqF"/>
    <property type="match status" value="1"/>
</dbReference>
<dbReference type="InterPro" id="IPR016478">
    <property type="entry name" value="GTPase_MTG1"/>
</dbReference>
<dbReference type="PANTHER" id="PTHR45782:SF4">
    <property type="entry name" value="MITOCHONDRIAL RIBOSOME-ASSOCIATED GTPASE 1"/>
    <property type="match status" value="1"/>
</dbReference>
<dbReference type="InterPro" id="IPR019991">
    <property type="entry name" value="GTP-bd_ribosome_bgen"/>
</dbReference>
<evidence type="ECO:0000256" key="2">
    <source>
        <dbReference type="ARBA" id="ARBA00022741"/>
    </source>
</evidence>
<keyword evidence="4" id="KW-0963">Cytoplasm</keyword>
<reference evidence="7" key="2">
    <citation type="journal article" date="2021" name="PeerJ">
        <title>Extensive microbial diversity within the chicken gut microbiome revealed by metagenomics and culture.</title>
        <authorList>
            <person name="Gilroy R."/>
            <person name="Ravi A."/>
            <person name="Getino M."/>
            <person name="Pursley I."/>
            <person name="Horton D.L."/>
            <person name="Alikhan N.F."/>
            <person name="Baker D."/>
            <person name="Gharbi K."/>
            <person name="Hall N."/>
            <person name="Watson M."/>
            <person name="Adriaenssens E.M."/>
            <person name="Foster-Nyarko E."/>
            <person name="Jarju S."/>
            <person name="Secka A."/>
            <person name="Antonio M."/>
            <person name="Oren A."/>
            <person name="Chaudhuri R.R."/>
            <person name="La Ragione R."/>
            <person name="Hildebrand F."/>
            <person name="Pallen M.J."/>
        </authorList>
    </citation>
    <scope>NUCLEOTIDE SEQUENCE</scope>
    <source>
        <strain evidence="7">ChiGjej1B1-19959</strain>
    </source>
</reference>
<dbReference type="Pfam" id="PF01926">
    <property type="entry name" value="MMR_HSR1"/>
    <property type="match status" value="1"/>
</dbReference>
<dbReference type="GO" id="GO:0006412">
    <property type="term" value="P:translation"/>
    <property type="evidence" value="ECO:0007669"/>
    <property type="project" value="TreeGrafter"/>
</dbReference>
<dbReference type="PIRSF" id="PIRSF006230">
    <property type="entry name" value="MG442"/>
    <property type="match status" value="1"/>
</dbReference>
<feature type="binding site" evidence="5">
    <location>
        <begin position="64"/>
        <end position="67"/>
    </location>
    <ligand>
        <name>GTP</name>
        <dbReference type="ChEBI" id="CHEBI:37565"/>
    </ligand>
</feature>
<dbReference type="NCBIfam" id="TIGR03596">
    <property type="entry name" value="GTPase_YlqF"/>
    <property type="match status" value="1"/>
</dbReference>
<sequence length="289" mass="31907">MADSVKQTVQWFPGHMAKTRRLLRECLPQVDAVVEVLDARVPESSRNPELSELTAGKPRIVLLNKCDLADEAATKAWLAVFRSRGFSALAVDCRSGKGLKQFVPLLKEVLSDRIAKNTQRGMAGKPLRCMVVGIPNTGKSSFINKMAGRARAEVADRAGVTRQNRWFAVGGGVELLDTPGVLWPKFDDPRVGDKLAFIGSVKDTVVDTQTLAVRLLEVLQASYPDRLRDRYKLEDFAEEPAYMLLERVGKKRGMLLRGGEIDCERAAAVLLDEYRAGLLGRLTLDKAGE</sequence>
<evidence type="ECO:0000256" key="1">
    <source>
        <dbReference type="ARBA" id="ARBA00014898"/>
    </source>
</evidence>
<evidence type="ECO:0000256" key="5">
    <source>
        <dbReference type="PIRSR" id="PIRSR006230-1"/>
    </source>
</evidence>
<dbReference type="InterPro" id="IPR030378">
    <property type="entry name" value="G_CP_dom"/>
</dbReference>
<comment type="caution">
    <text evidence="7">The sequence shown here is derived from an EMBL/GenBank/DDBJ whole genome shotgun (WGS) entry which is preliminary data.</text>
</comment>
<keyword evidence="2 4" id="KW-0547">Nucleotide-binding</keyword>
<dbReference type="AlphaFoldDB" id="A0A9D1LE39"/>
<evidence type="ECO:0000313" key="7">
    <source>
        <dbReference type="EMBL" id="HIU36160.1"/>
    </source>
</evidence>
<evidence type="ECO:0000256" key="4">
    <source>
        <dbReference type="PIRNR" id="PIRNR006230"/>
    </source>
</evidence>
<dbReference type="GO" id="GO:0005737">
    <property type="term" value="C:cytoplasm"/>
    <property type="evidence" value="ECO:0007669"/>
    <property type="project" value="UniProtKB-SubCell"/>
</dbReference>
<protein>
    <recommendedName>
        <fullName evidence="1 4">Ribosome biogenesis GTPase A</fullName>
    </recommendedName>
</protein>
<dbReference type="EMBL" id="DVMW01000036">
    <property type="protein sequence ID" value="HIU36160.1"/>
    <property type="molecule type" value="Genomic_DNA"/>
</dbReference>
<feature type="binding site" evidence="5">
    <location>
        <begin position="136"/>
        <end position="141"/>
    </location>
    <ligand>
        <name>GTP</name>
        <dbReference type="ChEBI" id="CHEBI:37565"/>
    </ligand>
</feature>
<gene>
    <name evidence="7" type="primary">ylqF</name>
    <name evidence="7" type="ORF">IAC53_06125</name>
</gene>
<dbReference type="PROSITE" id="PS51721">
    <property type="entry name" value="G_CP"/>
    <property type="match status" value="1"/>
</dbReference>